<reference evidence="1" key="1">
    <citation type="submission" date="2021-04" db="EMBL/GenBank/DDBJ databases">
        <title>Characterizing Neisseria spp. as novel respiratory pathobionts in bronchiectasis.</title>
        <authorList>
            <person name="Li L."/>
            <person name="Mac Aogain M."/>
            <person name="Xu T."/>
            <person name="Jaggi T.K."/>
            <person name="Chan L.Y."/>
            <person name="Keir H.R."/>
            <person name="Dicker A.J."/>
            <person name="Qu J."/>
            <person name="Liu Y."/>
            <person name="Chen H.S."/>
            <person name="Koh M.S."/>
            <person name="Ong T.H."/>
            <person name="Lim A.Y.H."/>
            <person name="Abisheganaden J."/>
            <person name="Low T.B."/>
            <person name="Oliver B.G."/>
            <person name="Tan N.S."/>
            <person name="Fang M."/>
            <person name="Chalmers J.D."/>
            <person name="Chotirmall S.H."/>
        </authorList>
    </citation>
    <scope>NUCLEOTIDE SEQUENCE</scope>
    <source>
        <strain evidence="1">TT0073</strain>
    </source>
</reference>
<dbReference type="AlphaFoldDB" id="A0A9X9HZA0"/>
<proteinExistence type="predicted"/>
<protein>
    <submittedName>
        <fullName evidence="1">Uncharacterized protein</fullName>
    </submittedName>
</protein>
<dbReference type="EMBL" id="CP073116">
    <property type="protein sequence ID" value="UTG72268.1"/>
    <property type="molecule type" value="Genomic_DNA"/>
</dbReference>
<sequence length="152" mass="18041">MTTYTIPKKDYQFLYIYEGTLLNYTLKNDEFHIIVKNVDYPDFPQEIPTPNYTDWVKIKFKQFSYLKFIYGYATENQDKDIDNTLELGELKQDDEILDYGGALALIGRRYNLPTSFSIDIVCREIELEFLDQESFRTVAFILRKQPFEGKII</sequence>
<evidence type="ECO:0000313" key="2">
    <source>
        <dbReference type="Proteomes" id="UP001057305"/>
    </source>
</evidence>
<dbReference type="Proteomes" id="UP001057305">
    <property type="component" value="Chromosome"/>
</dbReference>
<dbReference type="RefSeq" id="WP_254321734.1">
    <property type="nucleotide sequence ID" value="NZ_CP073116.1"/>
</dbReference>
<accession>A0A9X9HZA0</accession>
<gene>
    <name evidence="1" type="ORF">KCG56_02040</name>
</gene>
<evidence type="ECO:0000313" key="1">
    <source>
        <dbReference type="EMBL" id="UTG72268.1"/>
    </source>
</evidence>
<name>A0A9X9HZA0_NEISU</name>
<organism evidence="1 2">
    <name type="scientific">Neisseria subflava</name>
    <dbReference type="NCBI Taxonomy" id="28449"/>
    <lineage>
        <taxon>Bacteria</taxon>
        <taxon>Pseudomonadati</taxon>
        <taxon>Pseudomonadota</taxon>
        <taxon>Betaproteobacteria</taxon>
        <taxon>Neisseriales</taxon>
        <taxon>Neisseriaceae</taxon>
        <taxon>Neisseria</taxon>
    </lineage>
</organism>